<dbReference type="PANTHER" id="PTHR15160">
    <property type="entry name" value="VON HIPPEL-LINDAU PROTEIN"/>
    <property type="match status" value="1"/>
</dbReference>
<evidence type="ECO:0000313" key="3">
    <source>
        <dbReference type="EMBL" id="MFD2591541.1"/>
    </source>
</evidence>
<organism evidence="3 4">
    <name type="scientific">Aquimarina hainanensis</name>
    <dbReference type="NCBI Taxonomy" id="1578017"/>
    <lineage>
        <taxon>Bacteria</taxon>
        <taxon>Pseudomonadati</taxon>
        <taxon>Bacteroidota</taxon>
        <taxon>Flavobacteriia</taxon>
        <taxon>Flavobacteriales</taxon>
        <taxon>Flavobacteriaceae</taxon>
        <taxon>Aquimarina</taxon>
    </lineage>
</organism>
<evidence type="ECO:0000259" key="2">
    <source>
        <dbReference type="PROSITE" id="PS51658"/>
    </source>
</evidence>
<sequence>MSLVRLNIKGISYSQTQNGAYALILSEVDGERKLPVVIGAFEAQSIAIALEKEIKPPRPLTHDLFKNFADRFDIVVKQVIIHKLVDGVFYSSIICERDKIEEIIDARTSDAIALALRFQAPIFTYKNILDQAGIYLKVNPKKDEGNEDASGLDMDELISEEVELEGKEAGYQDLSLEELTRLLEQAVGNEDYELAARIRDEISKRG</sequence>
<dbReference type="Pfam" id="PF02151">
    <property type="entry name" value="UVR"/>
    <property type="match status" value="1"/>
</dbReference>
<name>A0ABW5N9P6_9FLAO</name>
<protein>
    <submittedName>
        <fullName evidence="3">Bifunctional nuclease domain-containing protein</fullName>
    </submittedName>
</protein>
<proteinExistence type="predicted"/>
<dbReference type="InterPro" id="IPR003729">
    <property type="entry name" value="Bi_nuclease_dom"/>
</dbReference>
<comment type="caution">
    <text evidence="3">The sequence shown here is derived from an EMBL/GenBank/DDBJ whole genome shotgun (WGS) entry which is preliminary data.</text>
</comment>
<dbReference type="PANTHER" id="PTHR15160:SF1">
    <property type="entry name" value="VON HIPPEL-LINDAU DISEASE TUMOR SUPPRESSOR"/>
    <property type="match status" value="1"/>
</dbReference>
<feature type="domain" description="UVR" evidence="1">
    <location>
        <begin position="173"/>
        <end position="206"/>
    </location>
</feature>
<dbReference type="InterPro" id="IPR036104">
    <property type="entry name" value="BFN_sf"/>
</dbReference>
<dbReference type="EMBL" id="JBHULX010000021">
    <property type="protein sequence ID" value="MFD2591541.1"/>
    <property type="molecule type" value="Genomic_DNA"/>
</dbReference>
<dbReference type="Pfam" id="PF02577">
    <property type="entry name" value="BFN_dom"/>
    <property type="match status" value="1"/>
</dbReference>
<evidence type="ECO:0000259" key="1">
    <source>
        <dbReference type="PROSITE" id="PS50151"/>
    </source>
</evidence>
<dbReference type="PROSITE" id="PS51658">
    <property type="entry name" value="BFN"/>
    <property type="match status" value="1"/>
</dbReference>
<evidence type="ECO:0000313" key="4">
    <source>
        <dbReference type="Proteomes" id="UP001597459"/>
    </source>
</evidence>
<dbReference type="Gene3D" id="3.10.690.10">
    <property type="entry name" value="Bifunctional nuclease domain"/>
    <property type="match status" value="1"/>
</dbReference>
<accession>A0ABW5N9P6</accession>
<reference evidence="4" key="1">
    <citation type="journal article" date="2019" name="Int. J. Syst. Evol. Microbiol.">
        <title>The Global Catalogue of Microorganisms (GCM) 10K type strain sequencing project: providing services to taxonomists for standard genome sequencing and annotation.</title>
        <authorList>
            <consortium name="The Broad Institute Genomics Platform"/>
            <consortium name="The Broad Institute Genome Sequencing Center for Infectious Disease"/>
            <person name="Wu L."/>
            <person name="Ma J."/>
        </authorList>
    </citation>
    <scope>NUCLEOTIDE SEQUENCE [LARGE SCALE GENOMIC DNA]</scope>
    <source>
        <strain evidence="4">KCTC 42423</strain>
    </source>
</reference>
<dbReference type="RefSeq" id="WP_176028759.1">
    <property type="nucleotide sequence ID" value="NZ_JBHSJV010000001.1"/>
</dbReference>
<feature type="domain" description="BFN" evidence="2">
    <location>
        <begin position="3"/>
        <end position="136"/>
    </location>
</feature>
<dbReference type="SUPFAM" id="SSF103256">
    <property type="entry name" value="Hypothetical protein TM0160"/>
    <property type="match status" value="1"/>
</dbReference>
<keyword evidence="4" id="KW-1185">Reference proteome</keyword>
<dbReference type="PROSITE" id="PS50151">
    <property type="entry name" value="UVR"/>
    <property type="match status" value="1"/>
</dbReference>
<dbReference type="InterPro" id="IPR001943">
    <property type="entry name" value="UVR_dom"/>
</dbReference>
<dbReference type="Proteomes" id="UP001597459">
    <property type="component" value="Unassembled WGS sequence"/>
</dbReference>
<gene>
    <name evidence="3" type="ORF">ACFSTE_11950</name>
</gene>